<evidence type="ECO:0000313" key="1">
    <source>
        <dbReference type="EMBL" id="OGC34719.1"/>
    </source>
</evidence>
<dbReference type="AlphaFoldDB" id="A0A1F4TQ69"/>
<reference evidence="1 2" key="1">
    <citation type="journal article" date="2016" name="Nat. Commun.">
        <title>Thousands of microbial genomes shed light on interconnected biogeochemical processes in an aquifer system.</title>
        <authorList>
            <person name="Anantharaman K."/>
            <person name="Brown C.T."/>
            <person name="Hug L.A."/>
            <person name="Sharon I."/>
            <person name="Castelle C.J."/>
            <person name="Probst A.J."/>
            <person name="Thomas B.C."/>
            <person name="Singh A."/>
            <person name="Wilkins M.J."/>
            <person name="Karaoz U."/>
            <person name="Brodie E.L."/>
            <person name="Williams K.H."/>
            <person name="Hubbard S.S."/>
            <person name="Banfield J.F."/>
        </authorList>
    </citation>
    <scope>NUCLEOTIDE SEQUENCE [LARGE SCALE GENOMIC DNA]</scope>
</reference>
<dbReference type="EMBL" id="MEUI01000013">
    <property type="protein sequence ID" value="OGC34719.1"/>
    <property type="molecule type" value="Genomic_DNA"/>
</dbReference>
<sequence>MTQFLREITKTSEKKIYAVYNAPAFWVGQLSGYEYSLRNNHKQLTSLDMHDIRNGNVEQRRGL</sequence>
<comment type="caution">
    <text evidence="1">The sequence shown here is derived from an EMBL/GenBank/DDBJ whole genome shotgun (WGS) entry which is preliminary data.</text>
</comment>
<gene>
    <name evidence="1" type="ORF">A2462_03250</name>
</gene>
<organism evidence="1 2">
    <name type="scientific">candidate division WOR-1 bacterium RIFOXYC2_FULL_41_25</name>
    <dbReference type="NCBI Taxonomy" id="1802586"/>
    <lineage>
        <taxon>Bacteria</taxon>
        <taxon>Bacillati</taxon>
        <taxon>Saganbacteria</taxon>
    </lineage>
</organism>
<proteinExistence type="predicted"/>
<evidence type="ECO:0000313" key="2">
    <source>
        <dbReference type="Proteomes" id="UP000177309"/>
    </source>
</evidence>
<accession>A0A1F4TQ69</accession>
<dbReference type="Proteomes" id="UP000177309">
    <property type="component" value="Unassembled WGS sequence"/>
</dbReference>
<protein>
    <submittedName>
        <fullName evidence="1">Uncharacterized protein</fullName>
    </submittedName>
</protein>
<name>A0A1F4TQ69_UNCSA</name>